<dbReference type="InterPro" id="IPR050297">
    <property type="entry name" value="LipidA_mod_glycosyltrf_83"/>
</dbReference>
<evidence type="ECO:0000256" key="2">
    <source>
        <dbReference type="ARBA" id="ARBA00022475"/>
    </source>
</evidence>
<evidence type="ECO:0000256" key="3">
    <source>
        <dbReference type="ARBA" id="ARBA00022676"/>
    </source>
</evidence>
<dbReference type="Proteomes" id="UP000010472">
    <property type="component" value="Chromosome"/>
</dbReference>
<name>K9VTC5_9CYAN</name>
<evidence type="ECO:0000256" key="6">
    <source>
        <dbReference type="ARBA" id="ARBA00022989"/>
    </source>
</evidence>
<dbReference type="PATRIC" id="fig|1173022.3.peg.196"/>
<dbReference type="EMBL" id="CP003620">
    <property type="protein sequence ID" value="AFZ11181.1"/>
    <property type="molecule type" value="Genomic_DNA"/>
</dbReference>
<evidence type="ECO:0000256" key="7">
    <source>
        <dbReference type="ARBA" id="ARBA00023136"/>
    </source>
</evidence>
<proteinExistence type="predicted"/>
<dbReference type="PROSITE" id="PS51257">
    <property type="entry name" value="PROKAR_LIPOPROTEIN"/>
    <property type="match status" value="1"/>
</dbReference>
<dbReference type="OrthoDB" id="416237at2"/>
<evidence type="ECO:0000256" key="1">
    <source>
        <dbReference type="ARBA" id="ARBA00004651"/>
    </source>
</evidence>
<evidence type="ECO:0000256" key="4">
    <source>
        <dbReference type="ARBA" id="ARBA00022679"/>
    </source>
</evidence>
<feature type="transmembrane region" description="Helical" evidence="8">
    <location>
        <begin position="333"/>
        <end position="355"/>
    </location>
</feature>
<accession>K9VTC5</accession>
<keyword evidence="5 8" id="KW-0812">Transmembrane</keyword>
<gene>
    <name evidence="9" type="ORF">Cri9333_0182</name>
</gene>
<feature type="transmembrane region" description="Helical" evidence="8">
    <location>
        <begin position="403"/>
        <end position="421"/>
    </location>
</feature>
<feature type="transmembrane region" description="Helical" evidence="8">
    <location>
        <begin position="305"/>
        <end position="326"/>
    </location>
</feature>
<dbReference type="GO" id="GO:0016763">
    <property type="term" value="F:pentosyltransferase activity"/>
    <property type="evidence" value="ECO:0007669"/>
    <property type="project" value="TreeGrafter"/>
</dbReference>
<protein>
    <submittedName>
        <fullName evidence="9">Uncharacterized protein</fullName>
    </submittedName>
</protein>
<keyword evidence="4" id="KW-0808">Transferase</keyword>
<keyword evidence="3" id="KW-0328">Glycosyltransferase</keyword>
<keyword evidence="10" id="KW-1185">Reference proteome</keyword>
<feature type="transmembrane region" description="Helical" evidence="8">
    <location>
        <begin position="155"/>
        <end position="173"/>
    </location>
</feature>
<evidence type="ECO:0000256" key="8">
    <source>
        <dbReference type="SAM" id="Phobius"/>
    </source>
</evidence>
<reference evidence="9 10" key="1">
    <citation type="submission" date="2012-06" db="EMBL/GenBank/DDBJ databases">
        <title>Finished chromosome of genome of Crinalium epipsammum PCC 9333.</title>
        <authorList>
            <consortium name="US DOE Joint Genome Institute"/>
            <person name="Gugger M."/>
            <person name="Coursin T."/>
            <person name="Rippka R."/>
            <person name="Tandeau De Marsac N."/>
            <person name="Huntemann M."/>
            <person name="Wei C.-L."/>
            <person name="Han J."/>
            <person name="Detter J.C."/>
            <person name="Han C."/>
            <person name="Tapia R."/>
            <person name="Davenport K."/>
            <person name="Daligault H."/>
            <person name="Erkkila T."/>
            <person name="Gu W."/>
            <person name="Munk A.C.C."/>
            <person name="Teshima H."/>
            <person name="Xu Y."/>
            <person name="Chain P."/>
            <person name="Chen A."/>
            <person name="Krypides N."/>
            <person name="Mavromatis K."/>
            <person name="Markowitz V."/>
            <person name="Szeto E."/>
            <person name="Ivanova N."/>
            <person name="Mikhailova N."/>
            <person name="Ovchinnikova G."/>
            <person name="Pagani I."/>
            <person name="Pati A."/>
            <person name="Goodwin L."/>
            <person name="Peters L."/>
            <person name="Pitluck S."/>
            <person name="Woyke T."/>
            <person name="Kerfeld C."/>
        </authorList>
    </citation>
    <scope>NUCLEOTIDE SEQUENCE [LARGE SCALE GENOMIC DNA]</scope>
    <source>
        <strain evidence="9 10">PCC 9333</strain>
    </source>
</reference>
<dbReference type="RefSeq" id="WP_015201325.1">
    <property type="nucleotide sequence ID" value="NC_019753.1"/>
</dbReference>
<dbReference type="GO" id="GO:0005886">
    <property type="term" value="C:plasma membrane"/>
    <property type="evidence" value="ECO:0007669"/>
    <property type="project" value="UniProtKB-SubCell"/>
</dbReference>
<dbReference type="KEGG" id="cep:Cri9333_0182"/>
<feature type="transmembrane region" description="Helical" evidence="8">
    <location>
        <begin position="267"/>
        <end position="285"/>
    </location>
</feature>
<keyword evidence="7 8" id="KW-0472">Membrane</keyword>
<dbReference type="AlphaFoldDB" id="K9VTC5"/>
<comment type="subcellular location">
    <subcellularLocation>
        <location evidence="1">Cell membrane</location>
        <topology evidence="1">Multi-pass membrane protein</topology>
    </subcellularLocation>
</comment>
<feature type="transmembrane region" description="Helical" evidence="8">
    <location>
        <begin position="226"/>
        <end position="246"/>
    </location>
</feature>
<evidence type="ECO:0000256" key="5">
    <source>
        <dbReference type="ARBA" id="ARBA00022692"/>
    </source>
</evidence>
<feature type="transmembrane region" description="Helical" evidence="8">
    <location>
        <begin position="20"/>
        <end position="38"/>
    </location>
</feature>
<feature type="transmembrane region" description="Helical" evidence="8">
    <location>
        <begin position="367"/>
        <end position="391"/>
    </location>
</feature>
<keyword evidence="6 8" id="KW-1133">Transmembrane helix</keyword>
<evidence type="ECO:0000313" key="10">
    <source>
        <dbReference type="Proteomes" id="UP000010472"/>
    </source>
</evidence>
<feature type="transmembrane region" description="Helical" evidence="8">
    <location>
        <begin position="179"/>
        <end position="197"/>
    </location>
</feature>
<dbReference type="STRING" id="1173022.Cri9333_0182"/>
<feature type="transmembrane region" description="Helical" evidence="8">
    <location>
        <begin position="448"/>
        <end position="469"/>
    </location>
</feature>
<dbReference type="HOGENOM" id="CLU_034835_0_0_3"/>
<feature type="transmembrane region" description="Helical" evidence="8">
    <location>
        <begin position="130"/>
        <end position="148"/>
    </location>
</feature>
<organism evidence="9 10">
    <name type="scientific">Crinalium epipsammum PCC 9333</name>
    <dbReference type="NCBI Taxonomy" id="1173022"/>
    <lineage>
        <taxon>Bacteria</taxon>
        <taxon>Bacillati</taxon>
        <taxon>Cyanobacteriota</taxon>
        <taxon>Cyanophyceae</taxon>
        <taxon>Gomontiellales</taxon>
        <taxon>Gomontiellaceae</taxon>
        <taxon>Crinalium</taxon>
    </lineage>
</organism>
<dbReference type="eggNOG" id="COG5305">
    <property type="taxonomic scope" value="Bacteria"/>
</dbReference>
<sequence length="605" mass="67783">MKFKTAVKTDHNQLFKKSQFQLLLLLLWLVIGCILRFTQLTDKSPWTDEFVTMVFSLGNSFKTVPLDSAIALDALMQPLQPNNSAGIGDVVNVLFAEDHHPPLYFVLAHLWMQLFPPQGGLISLWGARSLPALFGVASIIGVYFLGIAAFRSRRIGQIAAAIMAVSPYGIFLAQEARHYTLGILWIIASLCCLVIAAQNIQQRKTIPIWLVFAWVIINSLGISTHYFFVITLCAEAIVLIVLAWWNKAHQSDISVEKTNIFTLEWRRIYVVAAGTFAGGLVWLLVWQNTYKSEMTQWVESGNRHFLQWINPIFQSIGTWITMICLLPVEAPSLTVVIASGVAMLIFFLWALPILYRGLKTQLQQQSTIGIRVLGIFVLGAIALFFIISYGLGFDITRGARYNFVYFPAVIVLVGASLAVSWEKISTHNSARELNFPSSNLSITQGKKAVAMIWLIGLLSAVTVVSNLGYRKYYRPDILVPIIQQTSSVPVLIATTHNTIVQTGEIMGIGWEIKQIANSQKQINAQFLLAHQNQNRCEGKECRASDILKETLNELPQPIDLWLMNFHAPVDLKAQNCFADPSSFPPVYGYDYKLYHCRSNTKLPAN</sequence>
<evidence type="ECO:0000313" key="9">
    <source>
        <dbReference type="EMBL" id="AFZ11181.1"/>
    </source>
</evidence>
<dbReference type="PANTHER" id="PTHR33908">
    <property type="entry name" value="MANNOSYLTRANSFERASE YKCB-RELATED"/>
    <property type="match status" value="1"/>
</dbReference>
<keyword evidence="2" id="KW-1003">Cell membrane</keyword>
<feature type="transmembrane region" description="Helical" evidence="8">
    <location>
        <begin position="204"/>
        <end position="220"/>
    </location>
</feature>
<dbReference type="GO" id="GO:0009103">
    <property type="term" value="P:lipopolysaccharide biosynthetic process"/>
    <property type="evidence" value="ECO:0007669"/>
    <property type="project" value="UniProtKB-ARBA"/>
</dbReference>
<dbReference type="PANTHER" id="PTHR33908:SF11">
    <property type="entry name" value="MEMBRANE PROTEIN"/>
    <property type="match status" value="1"/>
</dbReference>